<evidence type="ECO:0000259" key="1">
    <source>
        <dbReference type="PROSITE" id="PS51186"/>
    </source>
</evidence>
<proteinExistence type="predicted"/>
<reference evidence="2" key="1">
    <citation type="submission" date="2021-05" db="EMBL/GenBank/DDBJ databases">
        <authorList>
            <person name="Arsene-Ploetze F."/>
        </authorList>
    </citation>
    <scope>NUCLEOTIDE SEQUENCE</scope>
    <source>
        <strain evidence="2">DSM 42138</strain>
    </source>
</reference>
<dbReference type="GO" id="GO:0016747">
    <property type="term" value="F:acyltransferase activity, transferring groups other than amino-acyl groups"/>
    <property type="evidence" value="ECO:0007669"/>
    <property type="project" value="InterPro"/>
</dbReference>
<dbReference type="PROSITE" id="PS51186">
    <property type="entry name" value="GNAT"/>
    <property type="match status" value="1"/>
</dbReference>
<dbReference type="Pfam" id="PF00583">
    <property type="entry name" value="Acetyltransf_1"/>
    <property type="match status" value="1"/>
</dbReference>
<name>A0A9W4DV48_9ACTN</name>
<dbReference type="SUPFAM" id="SSF55729">
    <property type="entry name" value="Acyl-CoA N-acyltransferases (Nat)"/>
    <property type="match status" value="1"/>
</dbReference>
<accession>A0A9W4DV48</accession>
<organism evidence="2 3">
    <name type="scientific">Actinacidiphila cocklensis</name>
    <dbReference type="NCBI Taxonomy" id="887465"/>
    <lineage>
        <taxon>Bacteria</taxon>
        <taxon>Bacillati</taxon>
        <taxon>Actinomycetota</taxon>
        <taxon>Actinomycetes</taxon>
        <taxon>Kitasatosporales</taxon>
        <taxon>Streptomycetaceae</taxon>
        <taxon>Actinacidiphila</taxon>
    </lineage>
</organism>
<dbReference type="Proteomes" id="UP001152519">
    <property type="component" value="Unassembled WGS sequence"/>
</dbReference>
<protein>
    <submittedName>
        <fullName evidence="2">GNAT family N-acetyltransferase</fullName>
    </submittedName>
</protein>
<dbReference type="InterPro" id="IPR016181">
    <property type="entry name" value="Acyl_CoA_acyltransferase"/>
</dbReference>
<dbReference type="AlphaFoldDB" id="A0A9W4DV48"/>
<keyword evidence="3" id="KW-1185">Reference proteome</keyword>
<dbReference type="EMBL" id="CAJSLV010000074">
    <property type="protein sequence ID" value="CAG6396600.1"/>
    <property type="molecule type" value="Genomic_DNA"/>
</dbReference>
<comment type="caution">
    <text evidence="2">The sequence shown here is derived from an EMBL/GenBank/DDBJ whole genome shotgun (WGS) entry which is preliminary data.</text>
</comment>
<dbReference type="InterPro" id="IPR000182">
    <property type="entry name" value="GNAT_dom"/>
</dbReference>
<sequence length="188" mass="19471">MKGAGAVTVDGIGAEAGFRRATVASTDVVLGVLDEAARWLGSRGVSQWPPRFEAAWVEGAISRGETWLVDVAGKAAGTVTLDWSDPLWADTPGSAAYVHRMAVCRWAAGLGGVILTWAAATARDQGAGALRLDCVSSNTGLRAYYEAAGFTHRGDAPVGGAPGQRADEGPVTWVSRYELPLGTDGLAD</sequence>
<evidence type="ECO:0000313" key="2">
    <source>
        <dbReference type="EMBL" id="CAG6396600.1"/>
    </source>
</evidence>
<gene>
    <name evidence="2" type="ORF">SCOCK_430022</name>
</gene>
<feature type="domain" description="N-acetyltransferase" evidence="1">
    <location>
        <begin position="16"/>
        <end position="180"/>
    </location>
</feature>
<dbReference type="Gene3D" id="3.40.630.30">
    <property type="match status" value="1"/>
</dbReference>
<evidence type="ECO:0000313" key="3">
    <source>
        <dbReference type="Proteomes" id="UP001152519"/>
    </source>
</evidence>